<protein>
    <submittedName>
        <fullName evidence="2">Uncharacterized protein</fullName>
    </submittedName>
</protein>
<evidence type="ECO:0000313" key="2">
    <source>
        <dbReference type="EMBL" id="CAF4407272.1"/>
    </source>
</evidence>
<accession>A0A820PMC4</accession>
<dbReference type="PANTHER" id="PTHR21178">
    <property type="entry name" value="CILIA- AND FLAGELLA-ASSOCIATED PROTEIN 61"/>
    <property type="match status" value="1"/>
</dbReference>
<keyword evidence="1" id="KW-1133">Transmembrane helix</keyword>
<dbReference type="PANTHER" id="PTHR21178:SF8">
    <property type="entry name" value="CILIA- AND FLAGELLA-ASSOCIATED PROTEIN 61"/>
    <property type="match status" value="1"/>
</dbReference>
<name>A0A820PMC4_9BILA</name>
<reference evidence="2" key="1">
    <citation type="submission" date="2021-02" db="EMBL/GenBank/DDBJ databases">
        <authorList>
            <person name="Nowell W R."/>
        </authorList>
    </citation>
    <scope>NUCLEOTIDE SEQUENCE</scope>
</reference>
<keyword evidence="1" id="KW-0472">Membrane</keyword>
<feature type="transmembrane region" description="Helical" evidence="1">
    <location>
        <begin position="72"/>
        <end position="93"/>
    </location>
</feature>
<dbReference type="InterPro" id="IPR038884">
    <property type="entry name" value="CFAP61"/>
</dbReference>
<feature type="non-terminal residue" evidence="2">
    <location>
        <position position="1"/>
    </location>
</feature>
<evidence type="ECO:0000256" key="1">
    <source>
        <dbReference type="SAM" id="Phobius"/>
    </source>
</evidence>
<comment type="caution">
    <text evidence="2">The sequence shown here is derived from an EMBL/GenBank/DDBJ whole genome shotgun (WGS) entry which is preliminary data.</text>
</comment>
<sequence>NIIQMLKHHSPTYAIHYLVPVRPRRLIQYNLEELKMNAPTDCVLGKLPSLTHSPFSLTMTCIKLLSETKITINARIVIVGASTVGLAVLESLIMW</sequence>
<proteinExistence type="predicted"/>
<dbReference type="EMBL" id="CAJOAY010028635">
    <property type="protein sequence ID" value="CAF4407272.1"/>
    <property type="molecule type" value="Genomic_DNA"/>
</dbReference>
<evidence type="ECO:0000313" key="3">
    <source>
        <dbReference type="Proteomes" id="UP000663881"/>
    </source>
</evidence>
<keyword evidence="1" id="KW-0812">Transmembrane</keyword>
<organism evidence="2 3">
    <name type="scientific">Adineta steineri</name>
    <dbReference type="NCBI Taxonomy" id="433720"/>
    <lineage>
        <taxon>Eukaryota</taxon>
        <taxon>Metazoa</taxon>
        <taxon>Spiralia</taxon>
        <taxon>Gnathifera</taxon>
        <taxon>Rotifera</taxon>
        <taxon>Eurotatoria</taxon>
        <taxon>Bdelloidea</taxon>
        <taxon>Adinetida</taxon>
        <taxon>Adinetidae</taxon>
        <taxon>Adineta</taxon>
    </lineage>
</organism>
<gene>
    <name evidence="2" type="ORF">OKA104_LOCUS51736</name>
</gene>
<dbReference type="AlphaFoldDB" id="A0A820PMC4"/>
<dbReference type="Proteomes" id="UP000663881">
    <property type="component" value="Unassembled WGS sequence"/>
</dbReference>